<dbReference type="PANTHER" id="PTHR35532">
    <property type="entry name" value="SIMILAR TO POLYHYDROXYALKANOATE DEPOLYMERASE"/>
    <property type="match status" value="1"/>
</dbReference>
<evidence type="ECO:0000313" key="2">
    <source>
        <dbReference type="EMBL" id="UZH56691.1"/>
    </source>
</evidence>
<dbReference type="SUPFAM" id="SSF49344">
    <property type="entry name" value="CBD9-like"/>
    <property type="match status" value="1"/>
</dbReference>
<dbReference type="CDD" id="cd09620">
    <property type="entry name" value="CBM9_like_3"/>
    <property type="match status" value="1"/>
</dbReference>
<dbReference type="InterPro" id="IPR010502">
    <property type="entry name" value="Carb-bd_dom_fam9"/>
</dbReference>
<dbReference type="EMBL" id="CP069620">
    <property type="protein sequence ID" value="UZH56691.1"/>
    <property type="molecule type" value="Genomic_DNA"/>
</dbReference>
<keyword evidence="3" id="KW-1185">Reference proteome</keyword>
<sequence>MKSRYLLLLIFLLLSYINFSQTGGVPKSYIAYETIDAIHIDGKADEKSWNEAVFSDEFVDIEGYKKPKFQTRMKMLYDDTYLYFYAKMEEPHIWGTLKQRDTVIFYNNDFEIFIDPDGDTHNYLEFEVNALNTVWDLFISKPYREPGHIVDSWDIQGLKSAVFIKGSLNNPTDEDAFWSVEVAIPWDVLTEANTHTGIPKNEFWRINFSRVNWDHEIQDNTYSRKKDKEGNYLPEYNWVWSPQHVINMHEPEKWGYVYFSEKAVGEVDEFVIPEEEHIKWWLYNLYRKQKNYFQKNGKWAPNLKALSTSLPSLNGFHFNPTYEQHLSGWNISVKSPYSDDILLIKEDGKFVKL</sequence>
<accession>A0ABY6NUU7</accession>
<dbReference type="Proteomes" id="UP001163981">
    <property type="component" value="Chromosome"/>
</dbReference>
<evidence type="ECO:0000259" key="1">
    <source>
        <dbReference type="Pfam" id="PF06452"/>
    </source>
</evidence>
<dbReference type="PANTHER" id="PTHR35532:SF5">
    <property type="entry name" value="CARBOHYDRATE-BINDING DOMAIN-CONTAINING PROTEIN"/>
    <property type="match status" value="1"/>
</dbReference>
<organism evidence="2 3">
    <name type="scientific">Salinimicrobium tongyeongense</name>
    <dbReference type="NCBI Taxonomy" id="2809707"/>
    <lineage>
        <taxon>Bacteria</taxon>
        <taxon>Pseudomonadati</taxon>
        <taxon>Bacteroidota</taxon>
        <taxon>Flavobacteriia</taxon>
        <taxon>Flavobacteriales</taxon>
        <taxon>Flavobacteriaceae</taxon>
        <taxon>Salinimicrobium</taxon>
    </lineage>
</organism>
<feature type="domain" description="Carbohydrate-binding" evidence="1">
    <location>
        <begin position="40"/>
        <end position="190"/>
    </location>
</feature>
<dbReference type="Gene3D" id="2.60.40.1190">
    <property type="match status" value="1"/>
</dbReference>
<gene>
    <name evidence="2" type="ORF">JRG66_07510</name>
</gene>
<protein>
    <submittedName>
        <fullName evidence="2">Carbohydrate-binding family 9-like protein</fullName>
    </submittedName>
</protein>
<name>A0ABY6NUU7_9FLAO</name>
<reference evidence="2" key="1">
    <citation type="submission" date="2021-02" db="EMBL/GenBank/DDBJ databases">
        <title>Salinimicrobium sp. nov. isolated from seawater in Tongyeong, Republic of Korea.</title>
        <authorList>
            <person name="Lee S.-J."/>
        </authorList>
    </citation>
    <scope>NUCLEOTIDE SEQUENCE</scope>
    <source>
        <strain evidence="2">HN-2-9-2</strain>
    </source>
</reference>
<dbReference type="Pfam" id="PF06452">
    <property type="entry name" value="CBM9_1"/>
    <property type="match status" value="1"/>
</dbReference>
<dbReference type="RefSeq" id="WP_265165326.1">
    <property type="nucleotide sequence ID" value="NZ_CP069620.1"/>
</dbReference>
<evidence type="ECO:0000313" key="3">
    <source>
        <dbReference type="Proteomes" id="UP001163981"/>
    </source>
</evidence>
<proteinExistence type="predicted"/>